<keyword evidence="8" id="KW-1185">Reference proteome</keyword>
<accession>A0ABS4JDQ7</accession>
<dbReference type="InterPro" id="IPR006282">
    <property type="entry name" value="Thi_PPkinase"/>
</dbReference>
<proteinExistence type="predicted"/>
<dbReference type="SUPFAM" id="SSF63862">
    <property type="entry name" value="Thiamin pyrophosphokinase, substrate-binding domain"/>
    <property type="match status" value="1"/>
</dbReference>
<gene>
    <name evidence="7" type="ORF">J2Z69_000834</name>
</gene>
<dbReference type="Pfam" id="PF04265">
    <property type="entry name" value="TPK_B1_binding"/>
    <property type="match status" value="1"/>
</dbReference>
<reference evidence="7 8" key="1">
    <citation type="submission" date="2021-03" db="EMBL/GenBank/DDBJ databases">
        <title>Genomic Encyclopedia of Type Strains, Phase IV (KMG-IV): sequencing the most valuable type-strain genomes for metagenomic binning, comparative biology and taxonomic classification.</title>
        <authorList>
            <person name="Goeker M."/>
        </authorList>
    </citation>
    <scope>NUCLEOTIDE SEQUENCE [LARGE SCALE GENOMIC DNA]</scope>
    <source>
        <strain evidence="7 8">DSM 26806</strain>
    </source>
</reference>
<dbReference type="EC" id="2.7.6.2" evidence="5"/>
<name>A0ABS4JDQ7_9BACL</name>
<dbReference type="RefSeq" id="WP_209859386.1">
    <property type="nucleotide sequence ID" value="NZ_JAGGLD010000001.1"/>
</dbReference>
<keyword evidence="1 7" id="KW-0808">Transferase</keyword>
<dbReference type="NCBIfam" id="TIGR01378">
    <property type="entry name" value="thi_PPkinase"/>
    <property type="match status" value="1"/>
</dbReference>
<dbReference type="PANTHER" id="PTHR41299:SF1">
    <property type="entry name" value="THIAMINE PYROPHOSPHOKINASE"/>
    <property type="match status" value="1"/>
</dbReference>
<keyword evidence="3" id="KW-0418">Kinase</keyword>
<evidence type="ECO:0000259" key="6">
    <source>
        <dbReference type="SMART" id="SM00983"/>
    </source>
</evidence>
<dbReference type="InterPro" id="IPR053149">
    <property type="entry name" value="TPK"/>
</dbReference>
<evidence type="ECO:0000256" key="2">
    <source>
        <dbReference type="ARBA" id="ARBA00022741"/>
    </source>
</evidence>
<dbReference type="EMBL" id="JAGGLD010000001">
    <property type="protein sequence ID" value="MBP1999815.1"/>
    <property type="molecule type" value="Genomic_DNA"/>
</dbReference>
<dbReference type="InterPro" id="IPR007373">
    <property type="entry name" value="Thiamin_PyroPKinase_B1-bd"/>
</dbReference>
<evidence type="ECO:0000256" key="1">
    <source>
        <dbReference type="ARBA" id="ARBA00022679"/>
    </source>
</evidence>
<evidence type="ECO:0000313" key="8">
    <source>
        <dbReference type="Proteomes" id="UP001519288"/>
    </source>
</evidence>
<dbReference type="InterPro" id="IPR007371">
    <property type="entry name" value="TPK_catalytic"/>
</dbReference>
<dbReference type="SUPFAM" id="SSF63999">
    <property type="entry name" value="Thiamin pyrophosphokinase, catalytic domain"/>
    <property type="match status" value="1"/>
</dbReference>
<dbReference type="InterPro" id="IPR036759">
    <property type="entry name" value="TPK_catalytic_sf"/>
</dbReference>
<dbReference type="Proteomes" id="UP001519288">
    <property type="component" value="Unassembled WGS sequence"/>
</dbReference>
<dbReference type="Pfam" id="PF04263">
    <property type="entry name" value="TPK_catalytic"/>
    <property type="match status" value="1"/>
</dbReference>
<dbReference type="Gene3D" id="3.40.50.10240">
    <property type="entry name" value="Thiamin pyrophosphokinase, catalytic domain"/>
    <property type="match status" value="1"/>
</dbReference>
<dbReference type="SMART" id="SM00983">
    <property type="entry name" value="TPK_B1_binding"/>
    <property type="match status" value="1"/>
</dbReference>
<protein>
    <recommendedName>
        <fullName evidence="5">Thiamine diphosphokinase</fullName>
        <ecNumber evidence="5">2.7.6.2</ecNumber>
    </recommendedName>
</protein>
<keyword evidence="2" id="KW-0547">Nucleotide-binding</keyword>
<dbReference type="CDD" id="cd07995">
    <property type="entry name" value="TPK"/>
    <property type="match status" value="1"/>
</dbReference>
<evidence type="ECO:0000313" key="7">
    <source>
        <dbReference type="EMBL" id="MBP1999815.1"/>
    </source>
</evidence>
<keyword evidence="4" id="KW-0067">ATP-binding</keyword>
<sequence length="213" mass="23407">MTFQRAVIFAGGQTELSSLQLIHKQDYIIGADRGALFLILHGVQPHLSVGDFDSINEAEFEMVKQHSGQVISCDAYDKNLTDMELALELAINKGVQDVLMFGATGSRLDHTLANIQMLNHAMPNHVNISIIDANNYITLTDCSYRVEDKGYTYVSLLPMTSNVTGINIEGFLYPLVNATLTQGQSLGISNKLVGPFGQIYIKSGKLLIIQSRD</sequence>
<organism evidence="7 8">
    <name type="scientific">Paenibacillus shirakamiensis</name>
    <dbReference type="NCBI Taxonomy" id="1265935"/>
    <lineage>
        <taxon>Bacteria</taxon>
        <taxon>Bacillati</taxon>
        <taxon>Bacillota</taxon>
        <taxon>Bacilli</taxon>
        <taxon>Bacillales</taxon>
        <taxon>Paenibacillaceae</taxon>
        <taxon>Paenibacillus</taxon>
    </lineage>
</organism>
<comment type="caution">
    <text evidence="7">The sequence shown here is derived from an EMBL/GenBank/DDBJ whole genome shotgun (WGS) entry which is preliminary data.</text>
</comment>
<evidence type="ECO:0000256" key="5">
    <source>
        <dbReference type="NCBIfam" id="TIGR01378"/>
    </source>
</evidence>
<dbReference type="GO" id="GO:0004788">
    <property type="term" value="F:thiamine diphosphokinase activity"/>
    <property type="evidence" value="ECO:0007669"/>
    <property type="project" value="UniProtKB-EC"/>
</dbReference>
<evidence type="ECO:0000256" key="3">
    <source>
        <dbReference type="ARBA" id="ARBA00022777"/>
    </source>
</evidence>
<feature type="domain" description="Thiamin pyrophosphokinase thiamin-binding" evidence="6">
    <location>
        <begin position="142"/>
        <end position="207"/>
    </location>
</feature>
<dbReference type="InterPro" id="IPR036371">
    <property type="entry name" value="TPK_B1-bd_sf"/>
</dbReference>
<dbReference type="PANTHER" id="PTHR41299">
    <property type="entry name" value="THIAMINE PYROPHOSPHOKINASE"/>
    <property type="match status" value="1"/>
</dbReference>
<evidence type="ECO:0000256" key="4">
    <source>
        <dbReference type="ARBA" id="ARBA00022840"/>
    </source>
</evidence>